<dbReference type="PANTHER" id="PTHR12778:SF10">
    <property type="entry name" value="MAJOR FACILITATOR SUPERFAMILY DOMAIN-CONTAINING PROTEIN 3"/>
    <property type="match status" value="1"/>
</dbReference>
<dbReference type="InterPro" id="IPR011701">
    <property type="entry name" value="MFS"/>
</dbReference>
<feature type="transmembrane region" description="Helical" evidence="6">
    <location>
        <begin position="234"/>
        <end position="257"/>
    </location>
</feature>
<evidence type="ECO:0000256" key="5">
    <source>
        <dbReference type="ARBA" id="ARBA00023136"/>
    </source>
</evidence>
<dbReference type="Proteomes" id="UP000184226">
    <property type="component" value="Unassembled WGS sequence"/>
</dbReference>
<dbReference type="EMBL" id="FQXE01000016">
    <property type="protein sequence ID" value="SHI25621.1"/>
    <property type="molecule type" value="Genomic_DNA"/>
</dbReference>
<dbReference type="Pfam" id="PF07690">
    <property type="entry name" value="MFS_1"/>
    <property type="match status" value="1"/>
</dbReference>
<organism evidence="7 8">
    <name type="scientific">Pollutimonas bauzanensis</name>
    <dbReference type="NCBI Taxonomy" id="658167"/>
    <lineage>
        <taxon>Bacteria</taxon>
        <taxon>Pseudomonadati</taxon>
        <taxon>Pseudomonadota</taxon>
        <taxon>Betaproteobacteria</taxon>
        <taxon>Burkholderiales</taxon>
        <taxon>Alcaligenaceae</taxon>
        <taxon>Pollutimonas</taxon>
    </lineage>
</organism>
<dbReference type="AlphaFoldDB" id="A0A1M5ZN59"/>
<evidence type="ECO:0000256" key="1">
    <source>
        <dbReference type="ARBA" id="ARBA00004141"/>
    </source>
</evidence>
<feature type="transmembrane region" description="Helical" evidence="6">
    <location>
        <begin position="362"/>
        <end position="382"/>
    </location>
</feature>
<feature type="transmembrane region" description="Helical" evidence="6">
    <location>
        <begin position="48"/>
        <end position="69"/>
    </location>
</feature>
<keyword evidence="4 6" id="KW-1133">Transmembrane helix</keyword>
<feature type="transmembrane region" description="Helical" evidence="6">
    <location>
        <begin position="12"/>
        <end position="36"/>
    </location>
</feature>
<feature type="transmembrane region" description="Helical" evidence="6">
    <location>
        <begin position="299"/>
        <end position="320"/>
    </location>
</feature>
<dbReference type="STRING" id="658167.SAMN04488135_11665"/>
<dbReference type="GO" id="GO:0016020">
    <property type="term" value="C:membrane"/>
    <property type="evidence" value="ECO:0007669"/>
    <property type="project" value="UniProtKB-SubCell"/>
</dbReference>
<dbReference type="InterPro" id="IPR036259">
    <property type="entry name" value="MFS_trans_sf"/>
</dbReference>
<feature type="transmembrane region" description="Helical" evidence="6">
    <location>
        <begin position="326"/>
        <end position="350"/>
    </location>
</feature>
<keyword evidence="8" id="KW-1185">Reference proteome</keyword>
<feature type="transmembrane region" description="Helical" evidence="6">
    <location>
        <begin position="158"/>
        <end position="179"/>
    </location>
</feature>
<feature type="transmembrane region" description="Helical" evidence="6">
    <location>
        <begin position="388"/>
        <end position="409"/>
    </location>
</feature>
<comment type="subcellular location">
    <subcellularLocation>
        <location evidence="1">Membrane</location>
        <topology evidence="1">Multi-pass membrane protein</topology>
    </subcellularLocation>
</comment>
<protein>
    <submittedName>
        <fullName evidence="7">MFS transporter, putative signal transducer</fullName>
    </submittedName>
</protein>
<keyword evidence="5 6" id="KW-0472">Membrane</keyword>
<name>A0A1M5ZN59_9BURK</name>
<sequence>MPSEIPVPMAALTLRQLLPAIAGVYITQTVLTALGMQAMPTLLREAGASLQLAGMSSIFMLAWVFKFLWAPVIERWRLPSGTLKRRSRQLILAGQCLLALLFVALSIWAGLPGFSLQSHGMWLLVGLVLASLITASVDTAGDGFVIDQLSSRQRGWGNAVQVGGSYFGALLGGSGFLLVVNYWGLSWGLLAVGIAFVVLSLPLLPVHEPARGDTAAATHRPSLRHALRRPRVRAGILVALLINAGVYISLTMLGPMFIDHGASMEHVGWLFGTLSIGAGLAGTLAGGVLVRLAPGWRAVWIALAAQALAQAVLAIALYQGAATLDLLAWLAGVHFFLMACGFVAGYSALMGLTSPLQAGVDFTLFQCAQACMGGLGGVLGGWLSQHWGFAACFGVAAALCAVAGLTIFLRADLSPGLKLND</sequence>
<reference evidence="7 8" key="1">
    <citation type="submission" date="2016-11" db="EMBL/GenBank/DDBJ databases">
        <authorList>
            <person name="Jaros S."/>
            <person name="Januszkiewicz K."/>
            <person name="Wedrychowicz H."/>
        </authorList>
    </citation>
    <scope>NUCLEOTIDE SEQUENCE [LARGE SCALE GENOMIC DNA]</scope>
    <source>
        <strain evidence="7 8">CGMCC 1.10190</strain>
    </source>
</reference>
<dbReference type="Gene3D" id="1.20.1250.20">
    <property type="entry name" value="MFS general substrate transporter like domains"/>
    <property type="match status" value="1"/>
</dbReference>
<evidence type="ECO:0000256" key="2">
    <source>
        <dbReference type="ARBA" id="ARBA00022448"/>
    </source>
</evidence>
<gene>
    <name evidence="7" type="ORF">SAMN04488135_11665</name>
</gene>
<keyword evidence="2" id="KW-0813">Transport</keyword>
<dbReference type="SUPFAM" id="SSF103473">
    <property type="entry name" value="MFS general substrate transporter"/>
    <property type="match status" value="1"/>
</dbReference>
<dbReference type="PANTHER" id="PTHR12778">
    <property type="entry name" value="SOLUTE CARRIER FAMILY 33 ACETYL-COA TRANSPORTER -RELATED"/>
    <property type="match status" value="1"/>
</dbReference>
<evidence type="ECO:0000313" key="8">
    <source>
        <dbReference type="Proteomes" id="UP000184226"/>
    </source>
</evidence>
<evidence type="ECO:0000313" key="7">
    <source>
        <dbReference type="EMBL" id="SHI25621.1"/>
    </source>
</evidence>
<feature type="transmembrane region" description="Helical" evidence="6">
    <location>
        <begin position="185"/>
        <end position="204"/>
    </location>
</feature>
<proteinExistence type="predicted"/>
<keyword evidence="3 6" id="KW-0812">Transmembrane</keyword>
<evidence type="ECO:0000256" key="4">
    <source>
        <dbReference type="ARBA" id="ARBA00022989"/>
    </source>
</evidence>
<evidence type="ECO:0000256" key="6">
    <source>
        <dbReference type="SAM" id="Phobius"/>
    </source>
</evidence>
<accession>A0A1M5ZN59</accession>
<feature type="transmembrane region" description="Helical" evidence="6">
    <location>
        <begin position="90"/>
        <end position="109"/>
    </location>
</feature>
<dbReference type="InterPro" id="IPR004752">
    <property type="entry name" value="AmpG_permease/AT-1"/>
</dbReference>
<dbReference type="GO" id="GO:0022857">
    <property type="term" value="F:transmembrane transporter activity"/>
    <property type="evidence" value="ECO:0007669"/>
    <property type="project" value="InterPro"/>
</dbReference>
<evidence type="ECO:0000256" key="3">
    <source>
        <dbReference type="ARBA" id="ARBA00022692"/>
    </source>
</evidence>
<feature type="transmembrane region" description="Helical" evidence="6">
    <location>
        <begin position="121"/>
        <end position="146"/>
    </location>
</feature>
<dbReference type="OrthoDB" id="9812189at2"/>
<feature type="transmembrane region" description="Helical" evidence="6">
    <location>
        <begin position="269"/>
        <end position="292"/>
    </location>
</feature>